<reference evidence="3 4" key="1">
    <citation type="journal article" date="2016" name="Nat. Commun.">
        <title>Local admixture of amplified and diversified secreted pathogenesis determinants shapes mosaic Toxoplasma gondii genomes.</title>
        <authorList>
            <person name="Lorenzi H."/>
            <person name="Khan A."/>
            <person name="Behnke M.S."/>
            <person name="Namasivayam S."/>
            <person name="Swapna L.S."/>
            <person name="Hadjithomas M."/>
            <person name="Karamycheva S."/>
            <person name="Pinney D."/>
            <person name="Brunk B.P."/>
            <person name="Ajioka J.W."/>
            <person name="Ajzenberg D."/>
            <person name="Boothroyd J.C."/>
            <person name="Boyle J.P."/>
            <person name="Darde M.L."/>
            <person name="Diaz-Miranda M.A."/>
            <person name="Dubey J.P."/>
            <person name="Fritz H.M."/>
            <person name="Gennari S.M."/>
            <person name="Gregory B.D."/>
            <person name="Kim K."/>
            <person name="Saeij J.P."/>
            <person name="Su C."/>
            <person name="White M.W."/>
            <person name="Zhu X.Q."/>
            <person name="Howe D.K."/>
            <person name="Rosenthal B.M."/>
            <person name="Grigg M.E."/>
            <person name="Parkinson J."/>
            <person name="Liu L."/>
            <person name="Kissinger J.C."/>
            <person name="Roos D.S."/>
            <person name="Sibley L.D."/>
        </authorList>
    </citation>
    <scope>NUCLEOTIDE SEQUENCE [LARGE SCALE GENOMIC DNA]</scope>
    <source>
        <strain evidence="3 4">TgCATBr9</strain>
    </source>
</reference>
<dbReference type="Pfam" id="PF00855">
    <property type="entry name" value="PWWP"/>
    <property type="match status" value="1"/>
</dbReference>
<feature type="compositionally biased region" description="Basic and acidic residues" evidence="1">
    <location>
        <begin position="92"/>
        <end position="172"/>
    </location>
</feature>
<name>A0A2T6IIN7_TOXGO</name>
<feature type="region of interest" description="Disordered" evidence="1">
    <location>
        <begin position="29"/>
        <end position="185"/>
    </location>
</feature>
<protein>
    <recommendedName>
        <fullName evidence="2">PWWP domain-containing protein</fullName>
    </recommendedName>
</protein>
<evidence type="ECO:0000313" key="3">
    <source>
        <dbReference type="EMBL" id="PUA85207.1"/>
    </source>
</evidence>
<organism evidence="3 4">
    <name type="scientific">Toxoplasma gondii TgCATBr9</name>
    <dbReference type="NCBI Taxonomy" id="943120"/>
    <lineage>
        <taxon>Eukaryota</taxon>
        <taxon>Sar</taxon>
        <taxon>Alveolata</taxon>
        <taxon>Apicomplexa</taxon>
        <taxon>Conoidasida</taxon>
        <taxon>Coccidia</taxon>
        <taxon>Eucoccidiorida</taxon>
        <taxon>Eimeriorina</taxon>
        <taxon>Sarcocystidae</taxon>
        <taxon>Toxoplasma</taxon>
    </lineage>
</organism>
<dbReference type="SUPFAM" id="SSF63748">
    <property type="entry name" value="Tudor/PWWP/MBT"/>
    <property type="match status" value="1"/>
</dbReference>
<feature type="compositionally biased region" description="Basic residues" evidence="1">
    <location>
        <begin position="59"/>
        <end position="69"/>
    </location>
</feature>
<dbReference type="PROSITE" id="PS50812">
    <property type="entry name" value="PWWP"/>
    <property type="match status" value="1"/>
</dbReference>
<evidence type="ECO:0000256" key="1">
    <source>
        <dbReference type="SAM" id="MobiDB-lite"/>
    </source>
</evidence>
<sequence length="282" mass="32701">MSPLFGFFSRGACSPGRAAGTWAMHPTQRSAFSLPPIQGFVSRLRRTNERPRRQEQRRKISKKTSKMPSKRIIEEEKKRLARSTHQVSDAETTPRNRDKSRGKGKREREKEKRDGAKKEKRDREKKEKRDGEKKEKRDGEKKEKRDGEKKEKRDGDSSRRRSPRREAKEERKTHGKKVATLPSLSKPSAMLATDWSSLKCLSRVVGKRGEPLVWFKKSGSPWWPGLVCLPTDPCLNPPLEPRQSVVRPHRVLVLSLGINTYYWAQPSNIRDFRLAYDEFAPM</sequence>
<feature type="compositionally biased region" description="Basic and acidic residues" evidence="1">
    <location>
        <begin position="46"/>
        <end position="58"/>
    </location>
</feature>
<feature type="domain" description="PWWP" evidence="2">
    <location>
        <begin position="209"/>
        <end position="263"/>
    </location>
</feature>
<accession>A0A2T6IIN7</accession>
<evidence type="ECO:0000259" key="2">
    <source>
        <dbReference type="PROSITE" id="PS50812"/>
    </source>
</evidence>
<dbReference type="Proteomes" id="UP000244488">
    <property type="component" value="Unassembled WGS sequence"/>
</dbReference>
<dbReference type="EMBL" id="AFHV02002861">
    <property type="protein sequence ID" value="PUA85207.1"/>
    <property type="molecule type" value="Genomic_DNA"/>
</dbReference>
<dbReference type="VEuPathDB" id="ToxoDB:TGBR9_277770A"/>
<comment type="caution">
    <text evidence="3">The sequence shown here is derived from an EMBL/GenBank/DDBJ whole genome shotgun (WGS) entry which is preliminary data.</text>
</comment>
<dbReference type="AlphaFoldDB" id="A0A2T6IIN7"/>
<dbReference type="InterPro" id="IPR000313">
    <property type="entry name" value="PWWP_dom"/>
</dbReference>
<dbReference type="CDD" id="cd05162">
    <property type="entry name" value="PWWP"/>
    <property type="match status" value="1"/>
</dbReference>
<evidence type="ECO:0000313" key="4">
    <source>
        <dbReference type="Proteomes" id="UP000244488"/>
    </source>
</evidence>
<dbReference type="Gene3D" id="2.30.30.140">
    <property type="match status" value="1"/>
</dbReference>
<proteinExistence type="predicted"/>
<gene>
    <name evidence="3" type="ORF">TGBR9_277770A</name>
</gene>